<accession>A0AAD4LYJ7</accession>
<keyword evidence="2" id="KW-1185">Reference proteome</keyword>
<evidence type="ECO:0000313" key="1">
    <source>
        <dbReference type="EMBL" id="KAI0294673.1"/>
    </source>
</evidence>
<name>A0AAD4LYJ7_9AGAM</name>
<dbReference type="Proteomes" id="UP001203297">
    <property type="component" value="Unassembled WGS sequence"/>
</dbReference>
<dbReference type="AlphaFoldDB" id="A0AAD4LYJ7"/>
<proteinExistence type="predicted"/>
<comment type="caution">
    <text evidence="1">The sequence shown here is derived from an EMBL/GenBank/DDBJ whole genome shotgun (WGS) entry which is preliminary data.</text>
</comment>
<organism evidence="1 2">
    <name type="scientific">Multifurca ochricompacta</name>
    <dbReference type="NCBI Taxonomy" id="376703"/>
    <lineage>
        <taxon>Eukaryota</taxon>
        <taxon>Fungi</taxon>
        <taxon>Dikarya</taxon>
        <taxon>Basidiomycota</taxon>
        <taxon>Agaricomycotina</taxon>
        <taxon>Agaricomycetes</taxon>
        <taxon>Russulales</taxon>
        <taxon>Russulaceae</taxon>
        <taxon>Multifurca</taxon>
    </lineage>
</organism>
<feature type="non-terminal residue" evidence="1">
    <location>
        <position position="99"/>
    </location>
</feature>
<gene>
    <name evidence="1" type="ORF">B0F90DRAFT_1755463</name>
</gene>
<sequence length="99" mass="11199">EVSLERRETNSEGIVVSGHPGIGKTCFLFYFCCAACVVAGLQLCKSLYDPVLNHTARNRVHLQMERGPLSIPMRKLPSHAKPFYGLARRERLTWCKQPL</sequence>
<evidence type="ECO:0000313" key="2">
    <source>
        <dbReference type="Proteomes" id="UP001203297"/>
    </source>
</evidence>
<protein>
    <submittedName>
        <fullName evidence="1">Uncharacterized protein</fullName>
    </submittedName>
</protein>
<reference evidence="1" key="1">
    <citation type="journal article" date="2022" name="New Phytol.">
        <title>Evolutionary transition to the ectomycorrhizal habit in the genomes of a hyperdiverse lineage of mushroom-forming fungi.</title>
        <authorList>
            <person name="Looney B."/>
            <person name="Miyauchi S."/>
            <person name="Morin E."/>
            <person name="Drula E."/>
            <person name="Courty P.E."/>
            <person name="Kohler A."/>
            <person name="Kuo A."/>
            <person name="LaButti K."/>
            <person name="Pangilinan J."/>
            <person name="Lipzen A."/>
            <person name="Riley R."/>
            <person name="Andreopoulos W."/>
            <person name="He G."/>
            <person name="Johnson J."/>
            <person name="Nolan M."/>
            <person name="Tritt A."/>
            <person name="Barry K.W."/>
            <person name="Grigoriev I.V."/>
            <person name="Nagy L.G."/>
            <person name="Hibbett D."/>
            <person name="Henrissat B."/>
            <person name="Matheny P.B."/>
            <person name="Labbe J."/>
            <person name="Martin F.M."/>
        </authorList>
    </citation>
    <scope>NUCLEOTIDE SEQUENCE</scope>
    <source>
        <strain evidence="1">BPL690</strain>
    </source>
</reference>
<dbReference type="EMBL" id="WTXG01000070">
    <property type="protein sequence ID" value="KAI0294673.1"/>
    <property type="molecule type" value="Genomic_DNA"/>
</dbReference>